<keyword evidence="2" id="KW-1185">Reference proteome</keyword>
<organism evidence="1 2">
    <name type="scientific">Ichthyophthirius multifiliis</name>
    <name type="common">White spot disease agent</name>
    <name type="synonym">Ich</name>
    <dbReference type="NCBI Taxonomy" id="5932"/>
    <lineage>
        <taxon>Eukaryota</taxon>
        <taxon>Sar</taxon>
        <taxon>Alveolata</taxon>
        <taxon>Ciliophora</taxon>
        <taxon>Intramacronucleata</taxon>
        <taxon>Oligohymenophorea</taxon>
        <taxon>Hymenostomatida</taxon>
        <taxon>Ophryoglenina</taxon>
        <taxon>Ichthyophthirius</taxon>
    </lineage>
</organism>
<protein>
    <submittedName>
        <fullName evidence="1">Uncharacterized protein</fullName>
    </submittedName>
</protein>
<dbReference type="InParanoid" id="G0R253"/>
<reference evidence="1 2" key="1">
    <citation type="submission" date="2011-07" db="EMBL/GenBank/DDBJ databases">
        <authorList>
            <person name="Coyne R."/>
            <person name="Brami D."/>
            <person name="Johnson J."/>
            <person name="Hostetler J."/>
            <person name="Hannick L."/>
            <person name="Clark T."/>
            <person name="Cassidy-Hanley D."/>
            <person name="Inman J."/>
        </authorList>
    </citation>
    <scope>NUCLEOTIDE SEQUENCE [LARGE SCALE GENOMIC DNA]</scope>
    <source>
        <strain evidence="1 2">G5</strain>
    </source>
</reference>
<dbReference type="RefSeq" id="XP_004029696.1">
    <property type="nucleotide sequence ID" value="XM_004029648.1"/>
</dbReference>
<dbReference type="OMA" id="WWQAGKE"/>
<sequence>MDLKDQQEYQQKLKELEQDDEEQWWRAGQNDQFDLNKKLFRVGCRPAYRKFIECDKQYDDKDIITCDELKQDLQKCLAMLKYFYGTTEM</sequence>
<dbReference type="AlphaFoldDB" id="G0R253"/>
<gene>
    <name evidence="1" type="ORF">IMG5_175090</name>
</gene>
<dbReference type="eggNOG" id="ENOG502R91F">
    <property type="taxonomic scope" value="Eukaryota"/>
</dbReference>
<proteinExistence type="predicted"/>
<evidence type="ECO:0000313" key="2">
    <source>
        <dbReference type="Proteomes" id="UP000008983"/>
    </source>
</evidence>
<dbReference type="OrthoDB" id="311891at2759"/>
<dbReference type="GeneID" id="14904541"/>
<evidence type="ECO:0000313" key="1">
    <source>
        <dbReference type="EMBL" id="EGR28460.1"/>
    </source>
</evidence>
<dbReference type="Proteomes" id="UP000008983">
    <property type="component" value="Unassembled WGS sequence"/>
</dbReference>
<dbReference type="EMBL" id="GL984241">
    <property type="protein sequence ID" value="EGR28460.1"/>
    <property type="molecule type" value="Genomic_DNA"/>
</dbReference>
<name>G0R253_ICHMU</name>
<accession>G0R253</accession>